<dbReference type="PANTHER" id="PTHR32472:SF10">
    <property type="entry name" value="DNA REPAIR PROTEIN RADA-LIKE PROTEIN"/>
    <property type="match status" value="1"/>
</dbReference>
<dbReference type="PROSITE" id="PS50162">
    <property type="entry name" value="RECA_2"/>
    <property type="match status" value="1"/>
</dbReference>
<dbReference type="GO" id="GO:0140664">
    <property type="term" value="F:ATP-dependent DNA damage sensor activity"/>
    <property type="evidence" value="ECO:0007669"/>
    <property type="project" value="InterPro"/>
</dbReference>
<dbReference type="Gene3D" id="3.40.50.300">
    <property type="entry name" value="P-loop containing nucleotide triphosphate hydrolases"/>
    <property type="match status" value="1"/>
</dbReference>
<dbReference type="PANTHER" id="PTHR32472">
    <property type="entry name" value="DNA REPAIR PROTEIN RADA"/>
    <property type="match status" value="1"/>
</dbReference>
<proteinExistence type="predicted"/>
<dbReference type="PRINTS" id="PR01874">
    <property type="entry name" value="DNAREPAIRADA"/>
</dbReference>
<dbReference type="InterPro" id="IPR027417">
    <property type="entry name" value="P-loop_NTPase"/>
</dbReference>
<dbReference type="GO" id="GO:0003677">
    <property type="term" value="F:DNA binding"/>
    <property type="evidence" value="ECO:0007669"/>
    <property type="project" value="InterPro"/>
</dbReference>
<dbReference type="SUPFAM" id="SSF52540">
    <property type="entry name" value="P-loop containing nucleoside triphosphate hydrolases"/>
    <property type="match status" value="1"/>
</dbReference>
<dbReference type="GO" id="GO:0005524">
    <property type="term" value="F:ATP binding"/>
    <property type="evidence" value="ECO:0007669"/>
    <property type="project" value="InterPro"/>
</dbReference>
<dbReference type="Gene3D" id="3.30.230.10">
    <property type="match status" value="1"/>
</dbReference>
<dbReference type="InterPro" id="IPR014721">
    <property type="entry name" value="Ribsml_uS5_D2-typ_fold_subgr"/>
</dbReference>
<dbReference type="AlphaFoldDB" id="A0A645DZ06"/>
<dbReference type="InterPro" id="IPR020588">
    <property type="entry name" value="RecA_ATP-bd"/>
</dbReference>
<dbReference type="GO" id="GO:0000725">
    <property type="term" value="P:recombinational repair"/>
    <property type="evidence" value="ECO:0007669"/>
    <property type="project" value="TreeGrafter"/>
</dbReference>
<evidence type="ECO:0000259" key="1">
    <source>
        <dbReference type="PROSITE" id="PS50162"/>
    </source>
</evidence>
<dbReference type="EC" id="3.6.4.-" evidence="2"/>
<organism evidence="2">
    <name type="scientific">bioreactor metagenome</name>
    <dbReference type="NCBI Taxonomy" id="1076179"/>
    <lineage>
        <taxon>unclassified sequences</taxon>
        <taxon>metagenomes</taxon>
        <taxon>ecological metagenomes</taxon>
    </lineage>
</organism>
<accession>A0A645DZ06</accession>
<keyword evidence="2" id="KW-0378">Hydrolase</keyword>
<protein>
    <submittedName>
        <fullName evidence="2">DNA repair protein RadA</fullName>
        <ecNumber evidence="2">3.6.4.-</ecNumber>
    </submittedName>
</protein>
<dbReference type="EMBL" id="VSSQ01041156">
    <property type="protein sequence ID" value="MPM94541.1"/>
    <property type="molecule type" value="Genomic_DNA"/>
</dbReference>
<sequence>MKNDIDILCETDLEQILDEANNARCNVLIVDSIQTISSDESAGAPASVSQVRAATARLTHFAKETGVVVFIVGHVTKDGNIAGPRVLEHIVDTVLYFEGDRHEGLRLLRAVKNRFGSTNEVGVFEMGDSGMREVADPSRLFLSGESAPGCCVTCAMEGSRPILAEVQSLLTDNAYGNPRRTSAGIDVGRLSLLLAVLEKKAHLRLSTKDVYLNVVGGLRLDERSTDLAVALCVASALMDLPLPPRTAALGEVGLTGEVRTMSRIETRLNECVRLGYDTVILPKNTKAPKIEGLKVVPVATVGEAIAYCYEKKPVV</sequence>
<dbReference type="GO" id="GO:0005829">
    <property type="term" value="C:cytosol"/>
    <property type="evidence" value="ECO:0007669"/>
    <property type="project" value="TreeGrafter"/>
</dbReference>
<dbReference type="InterPro" id="IPR020568">
    <property type="entry name" value="Ribosomal_Su5_D2-typ_SF"/>
</dbReference>
<evidence type="ECO:0000313" key="2">
    <source>
        <dbReference type="EMBL" id="MPM94541.1"/>
    </source>
</evidence>
<feature type="domain" description="RecA family profile 1" evidence="1">
    <location>
        <begin position="1"/>
        <end position="75"/>
    </location>
</feature>
<name>A0A645DZ06_9ZZZZ</name>
<comment type="caution">
    <text evidence="2">The sequence shown here is derived from an EMBL/GenBank/DDBJ whole genome shotgun (WGS) entry which is preliminary data.</text>
</comment>
<dbReference type="SUPFAM" id="SSF54211">
    <property type="entry name" value="Ribosomal protein S5 domain 2-like"/>
    <property type="match status" value="1"/>
</dbReference>
<reference evidence="2" key="1">
    <citation type="submission" date="2019-08" db="EMBL/GenBank/DDBJ databases">
        <authorList>
            <person name="Kucharzyk K."/>
            <person name="Murdoch R.W."/>
            <person name="Higgins S."/>
            <person name="Loffler F."/>
        </authorList>
    </citation>
    <scope>NUCLEOTIDE SEQUENCE</scope>
</reference>
<gene>
    <name evidence="2" type="primary">radA_40</name>
    <name evidence="2" type="ORF">SDC9_141687</name>
</gene>
<dbReference type="GO" id="GO:0016787">
    <property type="term" value="F:hydrolase activity"/>
    <property type="evidence" value="ECO:0007669"/>
    <property type="project" value="UniProtKB-KW"/>
</dbReference>